<dbReference type="EMBL" id="KL363206">
    <property type="protein sequence ID" value="KFD54547.1"/>
    <property type="molecule type" value="Genomic_DNA"/>
</dbReference>
<organism evidence="4">
    <name type="scientific">Trichuris suis</name>
    <name type="common">pig whipworm</name>
    <dbReference type="NCBI Taxonomy" id="68888"/>
    <lineage>
        <taxon>Eukaryota</taxon>
        <taxon>Metazoa</taxon>
        <taxon>Ecdysozoa</taxon>
        <taxon>Nematoda</taxon>
        <taxon>Enoplea</taxon>
        <taxon>Dorylaimia</taxon>
        <taxon>Trichinellida</taxon>
        <taxon>Trichuridae</taxon>
        <taxon>Trichuris</taxon>
    </lineage>
</organism>
<evidence type="ECO:0000256" key="1">
    <source>
        <dbReference type="SAM" id="MobiDB-lite"/>
    </source>
</evidence>
<feature type="region of interest" description="Disordered" evidence="1">
    <location>
        <begin position="94"/>
        <end position="124"/>
    </location>
</feature>
<keyword evidence="2" id="KW-0812">Transmembrane</keyword>
<reference evidence="4 5" key="1">
    <citation type="journal article" date="2014" name="Nat. Genet.">
        <title>Genome and transcriptome of the porcine whipworm Trichuris suis.</title>
        <authorList>
            <person name="Jex A.R."/>
            <person name="Nejsum P."/>
            <person name="Schwarz E.M."/>
            <person name="Hu L."/>
            <person name="Young N.D."/>
            <person name="Hall R.S."/>
            <person name="Korhonen P.K."/>
            <person name="Liao S."/>
            <person name="Thamsborg S."/>
            <person name="Xia J."/>
            <person name="Xu P."/>
            <person name="Wang S."/>
            <person name="Scheerlinck J.P."/>
            <person name="Hofmann A."/>
            <person name="Sternberg P.W."/>
            <person name="Wang J."/>
            <person name="Gasser R.B."/>
        </authorList>
    </citation>
    <scope>NUCLEOTIDE SEQUENCE [LARGE SCALE GENOMIC DNA]</scope>
    <source>
        <strain evidence="4">DCEP-RM93F</strain>
        <strain evidence="3">DCEP-RM93M</strain>
    </source>
</reference>
<dbReference type="Proteomes" id="UP000030758">
    <property type="component" value="Unassembled WGS sequence"/>
</dbReference>
<evidence type="ECO:0000313" key="5">
    <source>
        <dbReference type="Proteomes" id="UP000030764"/>
    </source>
</evidence>
<dbReference type="Proteomes" id="UP000030764">
    <property type="component" value="Unassembled WGS sequence"/>
</dbReference>
<feature type="compositionally biased region" description="Polar residues" evidence="1">
    <location>
        <begin position="105"/>
        <end position="116"/>
    </location>
</feature>
<keyword evidence="5" id="KW-1185">Reference proteome</keyword>
<keyword evidence="2" id="KW-1133">Transmembrane helix</keyword>
<feature type="transmembrane region" description="Helical" evidence="2">
    <location>
        <begin position="62"/>
        <end position="84"/>
    </location>
</feature>
<protein>
    <submittedName>
        <fullName evidence="4">Uncharacterized protein</fullName>
    </submittedName>
</protein>
<keyword evidence="2" id="KW-0472">Membrane</keyword>
<evidence type="ECO:0000313" key="4">
    <source>
        <dbReference type="EMBL" id="KFD64882.1"/>
    </source>
</evidence>
<proteinExistence type="predicted"/>
<gene>
    <name evidence="3" type="ORF">M513_04492</name>
    <name evidence="4" type="ORF">M514_04492</name>
</gene>
<accession>A0A085N5Y6</accession>
<evidence type="ECO:0000256" key="2">
    <source>
        <dbReference type="SAM" id="Phobius"/>
    </source>
</evidence>
<sequence length="171" mass="18812">MARKSQQTLLHEDVIRLAQNCSAKISPTASAAGCIQSRFGVVANLELEHLQLVSGTAETHPLLSMGSASCTFLLLALAFMCCLIEARGKFGRMQEEDGSDVESDNGANRENNFSAHQDSHAVLKRKKEKMKRFMRMCEMRRKKAGLKAKGRRKVARLCNKAKVTTTLGSAV</sequence>
<name>A0A085N5Y6_9BILA</name>
<dbReference type="AlphaFoldDB" id="A0A085N5Y6"/>
<dbReference type="EMBL" id="KL367548">
    <property type="protein sequence ID" value="KFD64882.1"/>
    <property type="molecule type" value="Genomic_DNA"/>
</dbReference>
<evidence type="ECO:0000313" key="3">
    <source>
        <dbReference type="EMBL" id="KFD54547.1"/>
    </source>
</evidence>